<protein>
    <submittedName>
        <fullName evidence="4">Uncharacterized protein</fullName>
    </submittedName>
</protein>
<accession>A0A9D1R5S8</accession>
<dbReference type="AlphaFoldDB" id="A0A9D1R5S8"/>
<feature type="compositionally biased region" description="Polar residues" evidence="2">
    <location>
        <begin position="68"/>
        <end position="89"/>
    </location>
</feature>
<comment type="caution">
    <text evidence="4">The sequence shown here is derived from an EMBL/GenBank/DDBJ whole genome shotgun (WGS) entry which is preliminary data.</text>
</comment>
<dbReference type="Proteomes" id="UP000824265">
    <property type="component" value="Unassembled WGS sequence"/>
</dbReference>
<gene>
    <name evidence="4" type="ORF">H9742_08575</name>
</gene>
<keyword evidence="3" id="KW-1133">Transmembrane helix</keyword>
<feature type="transmembrane region" description="Helical" evidence="3">
    <location>
        <begin position="37"/>
        <end position="58"/>
    </location>
</feature>
<keyword evidence="3" id="KW-0812">Transmembrane</keyword>
<reference evidence="4" key="2">
    <citation type="submission" date="2021-04" db="EMBL/GenBank/DDBJ databases">
        <authorList>
            <person name="Gilroy R."/>
        </authorList>
    </citation>
    <scope>NUCLEOTIDE SEQUENCE</scope>
    <source>
        <strain evidence="4">CHK195-6426</strain>
    </source>
</reference>
<proteinExistence type="predicted"/>
<organism evidence="4 5">
    <name type="scientific">Candidatus Acetatifactor stercoripullorum</name>
    <dbReference type="NCBI Taxonomy" id="2838414"/>
    <lineage>
        <taxon>Bacteria</taxon>
        <taxon>Bacillati</taxon>
        <taxon>Bacillota</taxon>
        <taxon>Clostridia</taxon>
        <taxon>Lachnospirales</taxon>
        <taxon>Lachnospiraceae</taxon>
        <taxon>Acetatifactor</taxon>
    </lineage>
</organism>
<evidence type="ECO:0000313" key="4">
    <source>
        <dbReference type="EMBL" id="HIW81557.1"/>
    </source>
</evidence>
<feature type="region of interest" description="Disordered" evidence="2">
    <location>
        <begin position="68"/>
        <end position="92"/>
    </location>
</feature>
<evidence type="ECO:0000256" key="3">
    <source>
        <dbReference type="SAM" id="Phobius"/>
    </source>
</evidence>
<feature type="region of interest" description="Disordered" evidence="2">
    <location>
        <begin position="333"/>
        <end position="356"/>
    </location>
</feature>
<evidence type="ECO:0000256" key="2">
    <source>
        <dbReference type="SAM" id="MobiDB-lite"/>
    </source>
</evidence>
<feature type="compositionally biased region" description="Basic and acidic residues" evidence="2">
    <location>
        <begin position="334"/>
        <end position="344"/>
    </location>
</feature>
<reference evidence="4" key="1">
    <citation type="journal article" date="2021" name="PeerJ">
        <title>Extensive microbial diversity within the chicken gut microbiome revealed by metagenomics and culture.</title>
        <authorList>
            <person name="Gilroy R."/>
            <person name="Ravi A."/>
            <person name="Getino M."/>
            <person name="Pursley I."/>
            <person name="Horton D.L."/>
            <person name="Alikhan N.F."/>
            <person name="Baker D."/>
            <person name="Gharbi K."/>
            <person name="Hall N."/>
            <person name="Watson M."/>
            <person name="Adriaenssens E.M."/>
            <person name="Foster-Nyarko E."/>
            <person name="Jarju S."/>
            <person name="Secka A."/>
            <person name="Antonio M."/>
            <person name="Oren A."/>
            <person name="Chaudhuri R.R."/>
            <person name="La Ragione R."/>
            <person name="Hildebrand F."/>
            <person name="Pallen M.J."/>
        </authorList>
    </citation>
    <scope>NUCLEOTIDE SEQUENCE</scope>
    <source>
        <strain evidence="4">CHK195-6426</strain>
    </source>
</reference>
<name>A0A9D1R5S8_9FIRM</name>
<evidence type="ECO:0000313" key="5">
    <source>
        <dbReference type="Proteomes" id="UP000824265"/>
    </source>
</evidence>
<evidence type="ECO:0000256" key="1">
    <source>
        <dbReference type="SAM" id="Coils"/>
    </source>
</evidence>
<feature type="coiled-coil region" evidence="1">
    <location>
        <begin position="359"/>
        <end position="386"/>
    </location>
</feature>
<dbReference type="EMBL" id="DXGH01000045">
    <property type="protein sequence ID" value="HIW81557.1"/>
    <property type="molecule type" value="Genomic_DNA"/>
</dbReference>
<keyword evidence="3" id="KW-0472">Membrane</keyword>
<keyword evidence="1" id="KW-0175">Coiled coil</keyword>
<sequence>MNKEDLFEGFGALDDDLLKRSEHGGKKIKKRKNFSGLLKYGSIAACFVLMLGAGMLFMDNKISDTDTNPEGNVVAESNDNISDKQSNQQEESERYVDVSKLLAFNEGVEEQSLTISRVEIEEYSALYYKVTSVNSDILKESTGSAVEGAENWFKLSGHEDMQYLISSDNNEYSLWKFESFQKESYPYSDVLQIVYDIHSAEDIAEIIAAPATMDNSEKGQAIQEEIGTSIITDDKAIETIYSVLSGLTCYGKNNWDMIGLGEDTPSAMQNQVRAGRYLTMVTSQGIEIDTLKYTGISGRFYEYGGIAYSALTMEEKTAVEKILGIELPYETEDSIPKQNEKPENDDSAASSTMQDIPVDEETYQEAREYSAELTDLQNRISQAMMNKELPFVTSSAIYENPDRIHVEVNTTDEDLIAKLRAFDTTGKLLEIEYSEHRATME</sequence>